<feature type="domain" description="PA" evidence="11">
    <location>
        <begin position="332"/>
        <end position="406"/>
    </location>
</feature>
<dbReference type="PANTHER" id="PTHR43399">
    <property type="entry name" value="SUBTILISIN-RELATED"/>
    <property type="match status" value="1"/>
</dbReference>
<evidence type="ECO:0000256" key="3">
    <source>
        <dbReference type="ARBA" id="ARBA00022670"/>
    </source>
</evidence>
<name>A0A2U1J0S8_SMIAN</name>
<gene>
    <name evidence="13" type="ORF">BB558_005329</name>
</gene>
<dbReference type="InterPro" id="IPR015500">
    <property type="entry name" value="Peptidase_S8_subtilisin-rel"/>
</dbReference>
<feature type="active site" description="Charge relay system" evidence="7 8">
    <location>
        <position position="478"/>
    </location>
</feature>
<dbReference type="SUPFAM" id="SSF52743">
    <property type="entry name" value="Subtilisin-like"/>
    <property type="match status" value="1"/>
</dbReference>
<evidence type="ECO:0000259" key="12">
    <source>
        <dbReference type="Pfam" id="PF06280"/>
    </source>
</evidence>
<dbReference type="PROSITE" id="PS00138">
    <property type="entry name" value="SUBTILASE_SER"/>
    <property type="match status" value="1"/>
</dbReference>
<evidence type="ECO:0000256" key="5">
    <source>
        <dbReference type="ARBA" id="ARBA00022801"/>
    </source>
</evidence>
<dbReference type="PRINTS" id="PR00723">
    <property type="entry name" value="SUBTILISIN"/>
</dbReference>
<keyword evidence="4" id="KW-0732">Signal</keyword>
<feature type="domain" description="Peptidase S8/S53" evidence="10">
    <location>
        <begin position="111"/>
        <end position="506"/>
    </location>
</feature>
<evidence type="ECO:0000256" key="7">
    <source>
        <dbReference type="PIRSR" id="PIRSR615500-1"/>
    </source>
</evidence>
<dbReference type="EMBL" id="MBFU01000523">
    <property type="protein sequence ID" value="PVZ98664.1"/>
    <property type="molecule type" value="Genomic_DNA"/>
</dbReference>
<dbReference type="Pfam" id="PF00082">
    <property type="entry name" value="Peptidase_S8"/>
    <property type="match status" value="1"/>
</dbReference>
<dbReference type="InterPro" id="IPR023828">
    <property type="entry name" value="Peptidase_S8_Ser-AS"/>
</dbReference>
<dbReference type="InterPro" id="IPR010435">
    <property type="entry name" value="C5a/SBT2-like_Fn3"/>
</dbReference>
<evidence type="ECO:0000256" key="4">
    <source>
        <dbReference type="ARBA" id="ARBA00022729"/>
    </source>
</evidence>
<feature type="active site" description="Charge relay system" evidence="7 8">
    <location>
        <position position="120"/>
    </location>
</feature>
<dbReference type="InterPro" id="IPR022398">
    <property type="entry name" value="Peptidase_S8_His-AS"/>
</dbReference>
<dbReference type="CDD" id="cd07489">
    <property type="entry name" value="Peptidases_S8_5"/>
    <property type="match status" value="1"/>
</dbReference>
<organism evidence="13 14">
    <name type="scientific">Smittium angustum</name>
    <dbReference type="NCBI Taxonomy" id="133377"/>
    <lineage>
        <taxon>Eukaryota</taxon>
        <taxon>Fungi</taxon>
        <taxon>Fungi incertae sedis</taxon>
        <taxon>Zoopagomycota</taxon>
        <taxon>Kickxellomycotina</taxon>
        <taxon>Harpellomycetes</taxon>
        <taxon>Harpellales</taxon>
        <taxon>Legeriomycetaceae</taxon>
        <taxon>Smittium</taxon>
    </lineage>
</organism>
<proteinExistence type="inferred from homology"/>
<dbReference type="InterPro" id="IPR051048">
    <property type="entry name" value="Peptidase_S8/S53_subtilisin"/>
</dbReference>
<keyword evidence="5 8" id="KW-0378">Hydrolase</keyword>
<dbReference type="GO" id="GO:0006508">
    <property type="term" value="P:proteolysis"/>
    <property type="evidence" value="ECO:0007669"/>
    <property type="project" value="UniProtKB-KW"/>
</dbReference>
<accession>A0A2U1J0S8</accession>
<protein>
    <recommendedName>
        <fullName evidence="15">Peptidase S8/S53 domain-containing protein</fullName>
    </recommendedName>
</protein>
<dbReference type="InterPro" id="IPR034187">
    <property type="entry name" value="Peptidases_S8_5"/>
</dbReference>
<evidence type="ECO:0000313" key="13">
    <source>
        <dbReference type="EMBL" id="PVZ98664.1"/>
    </source>
</evidence>
<evidence type="ECO:0000256" key="2">
    <source>
        <dbReference type="ARBA" id="ARBA00022525"/>
    </source>
</evidence>
<dbReference type="Gene3D" id="3.50.30.30">
    <property type="match status" value="1"/>
</dbReference>
<dbReference type="Pfam" id="PF06280">
    <property type="entry name" value="fn3_5"/>
    <property type="match status" value="1"/>
</dbReference>
<dbReference type="InterPro" id="IPR003137">
    <property type="entry name" value="PA_domain"/>
</dbReference>
<evidence type="ECO:0000256" key="6">
    <source>
        <dbReference type="ARBA" id="ARBA00022825"/>
    </source>
</evidence>
<dbReference type="Pfam" id="PF02225">
    <property type="entry name" value="PA"/>
    <property type="match status" value="1"/>
</dbReference>
<dbReference type="SUPFAM" id="SSF52025">
    <property type="entry name" value="PA domain"/>
    <property type="match status" value="1"/>
</dbReference>
<keyword evidence="3 8" id="KW-0645">Protease</keyword>
<dbReference type="InterPro" id="IPR023827">
    <property type="entry name" value="Peptidase_S8_Asp-AS"/>
</dbReference>
<dbReference type="PROSITE" id="PS00137">
    <property type="entry name" value="SUBTILASE_HIS"/>
    <property type="match status" value="1"/>
</dbReference>
<dbReference type="Proteomes" id="UP000245591">
    <property type="component" value="Unassembled WGS sequence"/>
</dbReference>
<evidence type="ECO:0000256" key="8">
    <source>
        <dbReference type="PROSITE-ProRule" id="PRU01240"/>
    </source>
</evidence>
<dbReference type="GO" id="GO:0004252">
    <property type="term" value="F:serine-type endopeptidase activity"/>
    <property type="evidence" value="ECO:0007669"/>
    <property type="project" value="UniProtKB-UniRule"/>
</dbReference>
<dbReference type="Gene3D" id="3.40.50.200">
    <property type="entry name" value="Peptidase S8/S53 domain"/>
    <property type="match status" value="1"/>
</dbReference>
<dbReference type="CDD" id="cd04818">
    <property type="entry name" value="PA_subtilisin_1"/>
    <property type="match status" value="1"/>
</dbReference>
<evidence type="ECO:0008006" key="15">
    <source>
        <dbReference type="Google" id="ProtNLM"/>
    </source>
</evidence>
<dbReference type="InterPro" id="IPR036852">
    <property type="entry name" value="Peptidase_S8/S53_dom_sf"/>
</dbReference>
<sequence>MNNSNRKLDESEKKIFLKIQEKFIFDLRKNGIPFKIRHTFNSPLLHGVSLETDLNKVGLISNMDYVESVWPLLSKKYSLENMEKMEGAPNLNSVHKLMKVDALHSISGFSGKGVKVAVIDTGVDFTHPSLGGCFGNGCKVFKGFNFVGTDGGVGHSSTQSTPYDDCIGHGTHVSGIIAAKDHNFVGVAPNSTLSVYRIFGCTQKARITSDVVIRALLKAFEDGNEVINMSFGSGSSWAHYLDSRVASSISRYGTIIIAAFGNTGEQGLWGGGAPSVGNDVIAVGSVDSTRYYSKALRIHSQPEGFFEISGSATNSNFDYKMNEGVLGSSYNNEYGCKEFSSDIQGRFVFVKRGVCKFETKAINAERAGALALIVYNNKAGNAGMLIENHNINIPTVMISKKDGENILDRFQKTSSIQVSVTRGNVEIKPRSGGLVSSFSSIGPGALLEGKPDILGPGGKIFSTYPVSKGGYKQISGTSMAAPYISGIAALWLEQKKKDQGDNIRETNYATEFQDVVKSCSKPVVNLELVDGKKIYSSVAKQGTGLVDAQCVLNNRISISPNQIRLGDSVSLGSQKVEIKIKNNYDYPVTYELKHKPAEALSEHDSRGVYMNFLSSGVLSATVELSTSRITLNPKETKIIEARISPPTNEKNGSFWVYSGYLLMNRVDENKSKSPEKLTVSYIGMLGDYSSMRVLPPKESARAPYITTLKKFVQFYKNLDKLGNITEEEMVSTLKDHNYYFKLMNKEIPVLVVKLDHPTMLMTTEVIEAGTNRNMGFMFPKGINTMMGRSLSRGDIPPLGKNKRYHYILPFLGAGIKLVELKPPISKNRKYGRISTESIEHGGINFDEIVKSSSDIFTDMKKLTLTSDELDTVLYSSLASGSPQELMDFHKVSIERVNMSRRIQSILRRLKQLDSMDLADFLTNSAKKLNITSYSFDVTTKPQMLPESDMGKIKAILTKIPSGRYYYRVRALRPMGKVSKKAYTDEWISPEFVLDTSI</sequence>
<keyword evidence="6 8" id="KW-0720">Serine protease</keyword>
<keyword evidence="14" id="KW-1185">Reference proteome</keyword>
<evidence type="ECO:0000259" key="10">
    <source>
        <dbReference type="Pfam" id="PF00082"/>
    </source>
</evidence>
<keyword evidence="2" id="KW-0964">Secreted</keyword>
<comment type="caution">
    <text evidence="13">The sequence shown here is derived from an EMBL/GenBank/DDBJ whole genome shotgun (WGS) entry which is preliminary data.</text>
</comment>
<dbReference type="GO" id="GO:0016020">
    <property type="term" value="C:membrane"/>
    <property type="evidence" value="ECO:0007669"/>
    <property type="project" value="InterPro"/>
</dbReference>
<evidence type="ECO:0000259" key="11">
    <source>
        <dbReference type="Pfam" id="PF02225"/>
    </source>
</evidence>
<comment type="similarity">
    <text evidence="1 8 9">Belongs to the peptidase S8 family.</text>
</comment>
<evidence type="ECO:0000256" key="9">
    <source>
        <dbReference type="RuleBase" id="RU003355"/>
    </source>
</evidence>
<dbReference type="InterPro" id="IPR000209">
    <property type="entry name" value="Peptidase_S8/S53_dom"/>
</dbReference>
<dbReference type="PROSITE" id="PS51892">
    <property type="entry name" value="SUBTILASE"/>
    <property type="match status" value="1"/>
</dbReference>
<evidence type="ECO:0000313" key="14">
    <source>
        <dbReference type="Proteomes" id="UP000245591"/>
    </source>
</evidence>
<feature type="active site" description="Charge relay system" evidence="7 8">
    <location>
        <position position="169"/>
    </location>
</feature>
<dbReference type="InterPro" id="IPR046450">
    <property type="entry name" value="PA_dom_sf"/>
</dbReference>
<dbReference type="PANTHER" id="PTHR43399:SF4">
    <property type="entry name" value="CELL WALL-ASSOCIATED PROTEASE"/>
    <property type="match status" value="1"/>
</dbReference>
<reference evidence="13 14" key="1">
    <citation type="journal article" date="2018" name="MBio">
        <title>Comparative Genomics Reveals the Core Gene Toolbox for the Fungus-Insect Symbiosis.</title>
        <authorList>
            <person name="Wang Y."/>
            <person name="Stata M."/>
            <person name="Wang W."/>
            <person name="Stajich J.E."/>
            <person name="White M.M."/>
            <person name="Moncalvo J.M."/>
        </authorList>
    </citation>
    <scope>NUCLEOTIDE SEQUENCE [LARGE SCALE GENOMIC DNA]</scope>
    <source>
        <strain evidence="13 14">AUS-126-30</strain>
    </source>
</reference>
<evidence type="ECO:0000256" key="1">
    <source>
        <dbReference type="ARBA" id="ARBA00011073"/>
    </source>
</evidence>
<dbReference type="PROSITE" id="PS00136">
    <property type="entry name" value="SUBTILASE_ASP"/>
    <property type="match status" value="1"/>
</dbReference>
<dbReference type="AlphaFoldDB" id="A0A2U1J0S8"/>
<feature type="domain" description="C5a peptidase/Subtilisin-like protease SBT2-like Fn3-like" evidence="12">
    <location>
        <begin position="574"/>
        <end position="679"/>
    </location>
</feature>